<protein>
    <submittedName>
        <fullName evidence="1">Uncharacterized protein</fullName>
    </submittedName>
</protein>
<dbReference type="EMBL" id="FJVC01000275">
    <property type="protein sequence ID" value="CZT47059.1"/>
    <property type="molecule type" value="Genomic_DNA"/>
</dbReference>
<gene>
    <name evidence="1" type="ORF">RSE6_07584</name>
</gene>
<reference evidence="2" key="1">
    <citation type="submission" date="2016-03" db="EMBL/GenBank/DDBJ databases">
        <authorList>
            <person name="Guldener U."/>
        </authorList>
    </citation>
    <scope>NUCLEOTIDE SEQUENCE [LARGE SCALE GENOMIC DNA]</scope>
</reference>
<keyword evidence="2" id="KW-1185">Reference proteome</keyword>
<accession>A0A1E1MD77</accession>
<dbReference type="Proteomes" id="UP000177625">
    <property type="component" value="Unassembled WGS sequence"/>
</dbReference>
<evidence type="ECO:0000313" key="1">
    <source>
        <dbReference type="EMBL" id="CZT47059.1"/>
    </source>
</evidence>
<organism evidence="1 2">
    <name type="scientific">Rhynchosporium secalis</name>
    <name type="common">Barley scald fungus</name>
    <dbReference type="NCBI Taxonomy" id="38038"/>
    <lineage>
        <taxon>Eukaryota</taxon>
        <taxon>Fungi</taxon>
        <taxon>Dikarya</taxon>
        <taxon>Ascomycota</taxon>
        <taxon>Pezizomycotina</taxon>
        <taxon>Leotiomycetes</taxon>
        <taxon>Helotiales</taxon>
        <taxon>Ploettnerulaceae</taxon>
        <taxon>Rhynchosporium</taxon>
    </lineage>
</organism>
<name>A0A1E1MD77_RHYSE</name>
<dbReference type="AlphaFoldDB" id="A0A1E1MD77"/>
<sequence length="188" mass="21287">MDKLTAPSRWQLAIIRKINDTKALQLRLYTSLESEASFEYYFEAFDEIFFFEIPRRTTQNLMLLPKQSREPCSILPSGDSKYPRRRTQPSYMPALVGPGDCTAMFRHCFMRCCTPTSASMVAVVAAVRYITSILELRDHVDCSFPYGGADFANFGCANRYDEAQRLEVRAFGIHAADSCRASGSLGFM</sequence>
<proteinExistence type="predicted"/>
<evidence type="ECO:0000313" key="2">
    <source>
        <dbReference type="Proteomes" id="UP000177625"/>
    </source>
</evidence>